<keyword evidence="3" id="KW-1185">Reference proteome</keyword>
<evidence type="ECO:0000313" key="3">
    <source>
        <dbReference type="Proteomes" id="UP000056750"/>
    </source>
</evidence>
<dbReference type="Proteomes" id="UP000056750">
    <property type="component" value="Plasmid pASTE61-200"/>
</dbReference>
<dbReference type="InterPro" id="IPR011604">
    <property type="entry name" value="PDDEXK-like_dom_sf"/>
</dbReference>
<dbReference type="Pfam" id="PF12705">
    <property type="entry name" value="PDDEXK_1"/>
    <property type="match status" value="1"/>
</dbReference>
<dbReference type="RefSeq" id="WP_061093793.1">
    <property type="nucleotide sequence ID" value="NZ_CP013927.1"/>
</dbReference>
<geneLocation type="plasmid" evidence="2 3">
    <name>pASTE61-200</name>
</geneLocation>
<dbReference type="InterPro" id="IPR019925">
    <property type="entry name" value="DNA_repair_protein_predicted"/>
</dbReference>
<protein>
    <recommendedName>
        <fullName evidence="1">PD-(D/E)XK endonuclease-like domain-containing protein</fullName>
    </recommendedName>
</protein>
<evidence type="ECO:0000313" key="2">
    <source>
        <dbReference type="EMBL" id="AMJ76754.1"/>
    </source>
</evidence>
<evidence type="ECO:0000259" key="1">
    <source>
        <dbReference type="Pfam" id="PF12705"/>
    </source>
</evidence>
<dbReference type="InterPro" id="IPR038726">
    <property type="entry name" value="PDDEXK_AddAB-type"/>
</dbReference>
<dbReference type="SUPFAM" id="SSF52540">
    <property type="entry name" value="P-loop containing nucleoside triphosphate hydrolases"/>
    <property type="match status" value="1"/>
</dbReference>
<name>A0ABN4LU64_9ALTE</name>
<organism evidence="2 3">
    <name type="scientific">Alteromonas stellipolaris</name>
    <dbReference type="NCBI Taxonomy" id="233316"/>
    <lineage>
        <taxon>Bacteria</taxon>
        <taxon>Pseudomonadati</taxon>
        <taxon>Pseudomonadota</taxon>
        <taxon>Gammaproteobacteria</taxon>
        <taxon>Alteromonadales</taxon>
        <taxon>Alteromonadaceae</taxon>
        <taxon>Alteromonas/Salinimonas group</taxon>
        <taxon>Alteromonas</taxon>
    </lineage>
</organism>
<dbReference type="InterPro" id="IPR027417">
    <property type="entry name" value="P-loop_NTPase"/>
</dbReference>
<dbReference type="Gene3D" id="3.90.320.10">
    <property type="match status" value="1"/>
</dbReference>
<reference evidence="2 3" key="1">
    <citation type="submission" date="2015-12" db="EMBL/GenBank/DDBJ databases">
        <title>Intraspecies pangenome expansion in the marine bacterium Alteromonas.</title>
        <authorList>
            <person name="Lopez-Perez M."/>
            <person name="Rodriguez-Valera F."/>
        </authorList>
    </citation>
    <scope>NUCLEOTIDE SEQUENCE [LARGE SCALE GENOMIC DNA]</scope>
    <source>
        <strain evidence="2 3">LMG 21861</strain>
        <plasmid evidence="2 3">pASTE61-200</plasmid>
    </source>
</reference>
<proteinExistence type="predicted"/>
<keyword evidence="2" id="KW-0614">Plasmid</keyword>
<sequence length="865" mass="97219">MSVIITPNNRLAKEKSESLVLAAMREKATFVVDAPNVLSLSTFIEQLYEQAQSNGYPPALNHVLTSTEKVFLHWVDIIRNDEELQTLMPPTELANDVTSAYRHMLLWEQSEVNLSPDSQESALFKKWLKVYRQRTKGVVCEQMAIPIVIEAFREGVLRLPEHITFHAFDDFPPLIDTFIAALEENTAVEICDAKNEAPAILSQTSAYDDREQLSKAANWAYNKLDLEPTARIAIVIPELANKRDKIISALDNVFEPQKILPHIPHYVQPYNISMGESLSSQPVIRFTQTLLKIGLNLSDTSTLMQVVTSPFLSHSDKESWKRAIFKLNLREYPEQMTLLNLIEAEDCPSNLYSAIKQFVAKLLGAPDKDVMANWLSLFENALEAAGWPGERSLNSIEFQAIKQYKTQLSRVCTHYSFEQVTMETALFYFNLALNSTIFAPESEDSPIQVLGLLEAAGLQFDYIYLLDMNDSVFPAKASPTPFLPELLQKELGMPHADPARELEFSKALIDRYTHSAKEIIYSYCEYDRDKELSPTIFVSGTQLGANTFNVNELNYEDLLYRKIPIEVIQDEPVPVDAGQAEGTTALLSDQAKCPFSAFMKHRVKVREKAKSHMGFSPIQRGNALHNAMLHFWKGVQDQATLLSLSADALNDAIAGAVAYGLNVEDVIDNIEPTLMQMETQLLTKVIGNWLDIEKQRPPFAIDALEKKSHVKFGPVGINLRIDRVDLLSTDKKEAHPQDESKRGVIDYKLSEGTTAPLLSEKPFEDAQLPVYALAEKNVDMVGYASFKPDYEKLDAVAGQSCDEVAKVDGRNVRPVKDDFASTLENWNSRLVELANDYIEGTANITPSVNACRYCPYSLICRVSVR</sequence>
<dbReference type="EMBL" id="CP013927">
    <property type="protein sequence ID" value="AMJ76754.1"/>
    <property type="molecule type" value="Genomic_DNA"/>
</dbReference>
<feature type="domain" description="PD-(D/E)XK endonuclease-like" evidence="1">
    <location>
        <begin position="591"/>
        <end position="861"/>
    </location>
</feature>
<dbReference type="Gene3D" id="3.40.50.300">
    <property type="entry name" value="P-loop containing nucleotide triphosphate hydrolases"/>
    <property type="match status" value="1"/>
</dbReference>
<dbReference type="NCBIfam" id="TIGR03623">
    <property type="entry name" value="probable DNA repair protein"/>
    <property type="match status" value="1"/>
</dbReference>
<accession>A0ABN4LU64</accession>
<gene>
    <name evidence="2" type="ORF">AVL57_01015</name>
</gene>